<evidence type="ECO:0000313" key="2">
    <source>
        <dbReference type="Proteomes" id="UP001174909"/>
    </source>
</evidence>
<name>A0AA35WX58_GEOBA</name>
<dbReference type="EMBL" id="CASHTH010002911">
    <property type="protein sequence ID" value="CAI8037133.1"/>
    <property type="molecule type" value="Genomic_DNA"/>
</dbReference>
<dbReference type="Proteomes" id="UP001174909">
    <property type="component" value="Unassembled WGS sequence"/>
</dbReference>
<accession>A0AA35WX58</accession>
<organism evidence="1 2">
    <name type="scientific">Geodia barretti</name>
    <name type="common">Barrett's horny sponge</name>
    <dbReference type="NCBI Taxonomy" id="519541"/>
    <lineage>
        <taxon>Eukaryota</taxon>
        <taxon>Metazoa</taxon>
        <taxon>Porifera</taxon>
        <taxon>Demospongiae</taxon>
        <taxon>Heteroscleromorpha</taxon>
        <taxon>Tetractinellida</taxon>
        <taxon>Astrophorina</taxon>
        <taxon>Geodiidae</taxon>
        <taxon>Geodia</taxon>
    </lineage>
</organism>
<proteinExistence type="predicted"/>
<comment type="caution">
    <text evidence="1">The sequence shown here is derived from an EMBL/GenBank/DDBJ whole genome shotgun (WGS) entry which is preliminary data.</text>
</comment>
<keyword evidence="2" id="KW-1185">Reference proteome</keyword>
<gene>
    <name evidence="1" type="ORF">GBAR_LOCUS20771</name>
</gene>
<sequence length="248" mass="27417">MSAQTEFMPSTTAMELSRFASDGRDVPRDTQPLWGLLELGAEFLSSLSPSPTDQDSCDGGGLSRPCATSYTITTPTSDLIARGNLQEARRVSFADENKSDGKGQICMDPITGELGLTDGTTTGEIFSMEHKFWINGKKGECFLLRGSSNPLFYLALDSCSSDFTVRGMRLANLKDATDCYWTYEFYHKLCRCSTSKRYISLRYYGNRFGDPSKAPHYLIIEPKDKAFTFTIGPPKKAVQHGALGPILH</sequence>
<evidence type="ECO:0000313" key="1">
    <source>
        <dbReference type="EMBL" id="CAI8037133.1"/>
    </source>
</evidence>
<protein>
    <submittedName>
        <fullName evidence="1">Uncharacterized protein</fullName>
    </submittedName>
</protein>
<dbReference type="AlphaFoldDB" id="A0AA35WX58"/>
<reference evidence="1" key="1">
    <citation type="submission" date="2023-03" db="EMBL/GenBank/DDBJ databases">
        <authorList>
            <person name="Steffen K."/>
            <person name="Cardenas P."/>
        </authorList>
    </citation>
    <scope>NUCLEOTIDE SEQUENCE</scope>
</reference>